<dbReference type="InParanoid" id="A0A1Y2FMY9"/>
<evidence type="ECO:0000256" key="1">
    <source>
        <dbReference type="ARBA" id="ARBA00004123"/>
    </source>
</evidence>
<sequence length="358" mass="38910">MAKPNRSQFIEKLHDLLEHPYDPDNLHWVGDDAFSITVNDAAARRALSAKWEFRSLSSFIRQLSYYGFRRLSDRRRSGERKSSSGAYIVFAHPSGFFIRGDPSPLPGIVRKTRNRPSKRRASASSAVSNERSDESPPPPPVPQWAPPTEYHTQYADDRNSSLHPHGAAPTFHSSFGPLRTIGDQQAAVSAGSSVPPVGPGTNVTWRAYTTPTWSFTGTSGLSPQQPAGRRTSVSDFKISAPVSPRSANKTEVPSPRLRKAASSLSIQTVNNSFEYQPQQQQHEPPYSPTSLRQTPYPTPAFTTYPLPSGSAATVSGGGSLQYFGQRVPPPTQSSGNLGWSAAPRTVMGGTGDGYGQSR</sequence>
<dbReference type="GO" id="GO:0043565">
    <property type="term" value="F:sequence-specific DNA binding"/>
    <property type="evidence" value="ECO:0007669"/>
    <property type="project" value="InterPro"/>
</dbReference>
<dbReference type="InterPro" id="IPR036390">
    <property type="entry name" value="WH_DNA-bd_sf"/>
</dbReference>
<dbReference type="AlphaFoldDB" id="A0A1Y2FMY9"/>
<name>A0A1Y2FMY9_9BASI</name>
<feature type="compositionally biased region" description="Basic residues" evidence="6">
    <location>
        <begin position="110"/>
        <end position="121"/>
    </location>
</feature>
<organism evidence="8 9">
    <name type="scientific">Leucosporidium creatinivorum</name>
    <dbReference type="NCBI Taxonomy" id="106004"/>
    <lineage>
        <taxon>Eukaryota</taxon>
        <taxon>Fungi</taxon>
        <taxon>Dikarya</taxon>
        <taxon>Basidiomycota</taxon>
        <taxon>Pucciniomycotina</taxon>
        <taxon>Microbotryomycetes</taxon>
        <taxon>Leucosporidiales</taxon>
        <taxon>Leucosporidium</taxon>
    </lineage>
</organism>
<feature type="region of interest" description="Disordered" evidence="6">
    <location>
        <begin position="186"/>
        <end position="205"/>
    </location>
</feature>
<evidence type="ECO:0000256" key="5">
    <source>
        <dbReference type="RuleBase" id="RU004020"/>
    </source>
</evidence>
<accession>A0A1Y2FMY9</accession>
<keyword evidence="3" id="KW-0238">DNA-binding</keyword>
<feature type="compositionally biased region" description="Pro residues" evidence="6">
    <location>
        <begin position="135"/>
        <end position="145"/>
    </location>
</feature>
<dbReference type="Pfam" id="PF00447">
    <property type="entry name" value="HSF_DNA-bind"/>
    <property type="match status" value="1"/>
</dbReference>
<evidence type="ECO:0000313" key="9">
    <source>
        <dbReference type="Proteomes" id="UP000193467"/>
    </source>
</evidence>
<feature type="region of interest" description="Disordered" evidence="6">
    <location>
        <begin position="102"/>
        <end position="178"/>
    </location>
</feature>
<protein>
    <recommendedName>
        <fullName evidence="7">HSF-type DNA-binding domain-containing protein</fullName>
    </recommendedName>
</protein>
<feature type="region of interest" description="Disordered" evidence="6">
    <location>
        <begin position="214"/>
        <end position="260"/>
    </location>
</feature>
<evidence type="ECO:0000256" key="3">
    <source>
        <dbReference type="ARBA" id="ARBA00023125"/>
    </source>
</evidence>
<feature type="compositionally biased region" description="Polar residues" evidence="6">
    <location>
        <begin position="214"/>
        <end position="225"/>
    </location>
</feature>
<comment type="caution">
    <text evidence="8">The sequence shown here is derived from an EMBL/GenBank/DDBJ whole genome shotgun (WGS) entry which is preliminary data.</text>
</comment>
<comment type="similarity">
    <text evidence="2 5">Belongs to the HSF family.</text>
</comment>
<dbReference type="STRING" id="106004.A0A1Y2FMY9"/>
<dbReference type="SUPFAM" id="SSF46785">
    <property type="entry name" value="Winged helix' DNA-binding domain"/>
    <property type="match status" value="1"/>
</dbReference>
<dbReference type="GO" id="GO:0005634">
    <property type="term" value="C:nucleus"/>
    <property type="evidence" value="ECO:0007669"/>
    <property type="project" value="UniProtKB-SubCell"/>
</dbReference>
<gene>
    <name evidence="8" type="ORF">BCR35DRAFT_303148</name>
</gene>
<comment type="subcellular location">
    <subcellularLocation>
        <location evidence="1">Nucleus</location>
    </subcellularLocation>
</comment>
<feature type="compositionally biased region" description="Gly residues" evidence="6">
    <location>
        <begin position="348"/>
        <end position="358"/>
    </location>
</feature>
<dbReference type="EMBL" id="MCGR01000018">
    <property type="protein sequence ID" value="ORY84095.1"/>
    <property type="molecule type" value="Genomic_DNA"/>
</dbReference>
<dbReference type="PANTHER" id="PTHR10015">
    <property type="entry name" value="HEAT SHOCK TRANSCRIPTION FACTOR"/>
    <property type="match status" value="1"/>
</dbReference>
<evidence type="ECO:0000313" key="8">
    <source>
        <dbReference type="EMBL" id="ORY84095.1"/>
    </source>
</evidence>
<dbReference type="Proteomes" id="UP000193467">
    <property type="component" value="Unassembled WGS sequence"/>
</dbReference>
<feature type="domain" description="HSF-type DNA-binding" evidence="7">
    <location>
        <begin position="5"/>
        <end position="111"/>
    </location>
</feature>
<dbReference type="SMART" id="SM00415">
    <property type="entry name" value="HSF"/>
    <property type="match status" value="1"/>
</dbReference>
<keyword evidence="4" id="KW-0539">Nucleus</keyword>
<dbReference type="GO" id="GO:0003700">
    <property type="term" value="F:DNA-binding transcription factor activity"/>
    <property type="evidence" value="ECO:0007669"/>
    <property type="project" value="InterPro"/>
</dbReference>
<proteinExistence type="inferred from homology"/>
<evidence type="ECO:0000259" key="7">
    <source>
        <dbReference type="SMART" id="SM00415"/>
    </source>
</evidence>
<evidence type="ECO:0000256" key="4">
    <source>
        <dbReference type="ARBA" id="ARBA00023242"/>
    </source>
</evidence>
<dbReference type="Gene3D" id="1.10.10.10">
    <property type="entry name" value="Winged helix-like DNA-binding domain superfamily/Winged helix DNA-binding domain"/>
    <property type="match status" value="1"/>
</dbReference>
<evidence type="ECO:0000256" key="6">
    <source>
        <dbReference type="SAM" id="MobiDB-lite"/>
    </source>
</evidence>
<feature type="region of interest" description="Disordered" evidence="6">
    <location>
        <begin position="321"/>
        <end position="358"/>
    </location>
</feature>
<reference evidence="8 9" key="1">
    <citation type="submission" date="2016-07" db="EMBL/GenBank/DDBJ databases">
        <title>Pervasive Adenine N6-methylation of Active Genes in Fungi.</title>
        <authorList>
            <consortium name="DOE Joint Genome Institute"/>
            <person name="Mondo S.J."/>
            <person name="Dannebaum R.O."/>
            <person name="Kuo R.C."/>
            <person name="Labutti K."/>
            <person name="Haridas S."/>
            <person name="Kuo A."/>
            <person name="Salamov A."/>
            <person name="Ahrendt S.R."/>
            <person name="Lipzen A."/>
            <person name="Sullivan W."/>
            <person name="Andreopoulos W.B."/>
            <person name="Clum A."/>
            <person name="Lindquist E."/>
            <person name="Daum C."/>
            <person name="Ramamoorthy G.K."/>
            <person name="Gryganskyi A."/>
            <person name="Culley D."/>
            <person name="Magnuson J.K."/>
            <person name="James T.Y."/>
            <person name="O'Malley M.A."/>
            <person name="Stajich J.E."/>
            <person name="Spatafora J.W."/>
            <person name="Visel A."/>
            <person name="Grigoriev I.V."/>
        </authorList>
    </citation>
    <scope>NUCLEOTIDE SEQUENCE [LARGE SCALE GENOMIC DNA]</scope>
    <source>
        <strain evidence="8 9">62-1032</strain>
    </source>
</reference>
<evidence type="ECO:0000256" key="2">
    <source>
        <dbReference type="ARBA" id="ARBA00006403"/>
    </source>
</evidence>
<dbReference type="OrthoDB" id="2529739at2759"/>
<dbReference type="InterPro" id="IPR036388">
    <property type="entry name" value="WH-like_DNA-bd_sf"/>
</dbReference>
<dbReference type="InterPro" id="IPR000232">
    <property type="entry name" value="HSF_DNA-bd"/>
</dbReference>
<keyword evidence="9" id="KW-1185">Reference proteome</keyword>
<dbReference type="PANTHER" id="PTHR10015:SF427">
    <property type="entry name" value="HEAT SHOCK FACTOR PROTEIN"/>
    <property type="match status" value="1"/>
</dbReference>